<sequence>MTDTTPAPSALVSGEVNNSTLIMGRTGSGKSAVLATLIRWVWETYHKVTVLCTTDGGGYPQPVQALVREGLARVFRMRSRSGIDDALALETCILASRGYLPARIDPLTGNCDPDARMVPPQIPVFDAIGEQGQVLCTEYTEALALQHSAQVVRRFAPNKGFEQIGAYVFDGLTSTGNWIVDDLAARQGRAELAGEKGAIGGIVMSGGLKIGGGNRAHVGFGQRRVQQMVLNAQTIPNLVVPVCFTSLLLDTSDDASLLVT</sequence>
<dbReference type="EMBL" id="LAZR01011667">
    <property type="protein sequence ID" value="KKM60506.1"/>
    <property type="molecule type" value="Genomic_DNA"/>
</dbReference>
<dbReference type="SUPFAM" id="SSF52540">
    <property type="entry name" value="P-loop containing nucleoside triphosphate hydrolases"/>
    <property type="match status" value="1"/>
</dbReference>
<name>A0A0F9JDY4_9ZZZZ</name>
<gene>
    <name evidence="1" type="ORF">LCGC14_1541180</name>
</gene>
<organism evidence="1">
    <name type="scientific">marine sediment metagenome</name>
    <dbReference type="NCBI Taxonomy" id="412755"/>
    <lineage>
        <taxon>unclassified sequences</taxon>
        <taxon>metagenomes</taxon>
        <taxon>ecological metagenomes</taxon>
    </lineage>
</organism>
<dbReference type="InterPro" id="IPR027417">
    <property type="entry name" value="P-loop_NTPase"/>
</dbReference>
<comment type="caution">
    <text evidence="1">The sequence shown here is derived from an EMBL/GenBank/DDBJ whole genome shotgun (WGS) entry which is preliminary data.</text>
</comment>
<reference evidence="1" key="1">
    <citation type="journal article" date="2015" name="Nature">
        <title>Complex archaea that bridge the gap between prokaryotes and eukaryotes.</title>
        <authorList>
            <person name="Spang A."/>
            <person name="Saw J.H."/>
            <person name="Jorgensen S.L."/>
            <person name="Zaremba-Niedzwiedzka K."/>
            <person name="Martijn J."/>
            <person name="Lind A.E."/>
            <person name="van Eijk R."/>
            <person name="Schleper C."/>
            <person name="Guy L."/>
            <person name="Ettema T.J."/>
        </authorList>
    </citation>
    <scope>NUCLEOTIDE SEQUENCE</scope>
</reference>
<accession>A0A0F9JDY4</accession>
<protein>
    <submittedName>
        <fullName evidence="1">Uncharacterized protein</fullName>
    </submittedName>
</protein>
<dbReference type="AlphaFoldDB" id="A0A0F9JDY4"/>
<evidence type="ECO:0000313" key="1">
    <source>
        <dbReference type="EMBL" id="KKM60506.1"/>
    </source>
</evidence>
<proteinExistence type="predicted"/>
<feature type="non-terminal residue" evidence="1">
    <location>
        <position position="260"/>
    </location>
</feature>